<dbReference type="Proteomes" id="UP000041254">
    <property type="component" value="Unassembled WGS sequence"/>
</dbReference>
<dbReference type="InParanoid" id="A0A0G4FHV9"/>
<evidence type="ECO:0000256" key="1">
    <source>
        <dbReference type="SAM" id="MobiDB-lite"/>
    </source>
</evidence>
<proteinExistence type="predicted"/>
<organism evidence="2 3">
    <name type="scientific">Vitrella brassicaformis (strain CCMP3155)</name>
    <dbReference type="NCBI Taxonomy" id="1169540"/>
    <lineage>
        <taxon>Eukaryota</taxon>
        <taxon>Sar</taxon>
        <taxon>Alveolata</taxon>
        <taxon>Colpodellida</taxon>
        <taxon>Vitrellaceae</taxon>
        <taxon>Vitrella</taxon>
    </lineage>
</organism>
<evidence type="ECO:0000313" key="3">
    <source>
        <dbReference type="Proteomes" id="UP000041254"/>
    </source>
</evidence>
<accession>A0A0G4FHV9</accession>
<feature type="compositionally biased region" description="Gly residues" evidence="1">
    <location>
        <begin position="265"/>
        <end position="284"/>
    </location>
</feature>
<dbReference type="EMBL" id="CDMY01000442">
    <property type="protein sequence ID" value="CEM13061.1"/>
    <property type="molecule type" value="Genomic_DNA"/>
</dbReference>
<gene>
    <name evidence="2" type="ORF">Vbra_9211</name>
</gene>
<feature type="region of interest" description="Disordered" evidence="1">
    <location>
        <begin position="155"/>
        <end position="175"/>
    </location>
</feature>
<dbReference type="OrthoDB" id="361887at2759"/>
<feature type="region of interest" description="Disordered" evidence="1">
    <location>
        <begin position="1"/>
        <end position="39"/>
    </location>
</feature>
<feature type="region of interest" description="Disordered" evidence="1">
    <location>
        <begin position="189"/>
        <end position="364"/>
    </location>
</feature>
<dbReference type="AlphaFoldDB" id="A0A0G4FHV9"/>
<name>A0A0G4FHV9_VITBC</name>
<reference evidence="2 3" key="1">
    <citation type="submission" date="2014-11" db="EMBL/GenBank/DDBJ databases">
        <authorList>
            <person name="Zhu J."/>
            <person name="Qi W."/>
            <person name="Song R."/>
        </authorList>
    </citation>
    <scope>NUCLEOTIDE SEQUENCE [LARGE SCALE GENOMIC DNA]</scope>
</reference>
<feature type="compositionally biased region" description="Low complexity" evidence="1">
    <location>
        <begin position="292"/>
        <end position="302"/>
    </location>
</feature>
<feature type="compositionally biased region" description="Gly residues" evidence="1">
    <location>
        <begin position="322"/>
        <end position="335"/>
    </location>
</feature>
<sequence length="364" mass="38184">MAYSGGQPYPGPPPELAHDGLTAGAGHPGGGVHPKPDTSNLTMEELQKVQDSVQKFILESKYQPKGDEKVPFMKVANIALFSGVAGGVLTHQLLRRTMPSTTPIGYTIPSVLTGLWVAQVAMRFTRKWTFQQILEMDSPLGQRARQALLEARTGVPHGPPQQAIGYGQPDYAPPDAPVGHPGRVMLPYYTDGSPRWTPPPSDPSAQPRGTWSGAPRGASVPMWPTEGVPHRQAVHPDSGWGAEGSGGQEGPSPWADTQGSPWGDAGAGAGGGGAPGGAGGGAGGYRSWRDLQQQQQQQAASPQQPPGGTPMDSGWGQPPSDFGGGGQEGEGGFGGESSVPPSMRRPGYRTWDDIRSQQRPPPQH</sequence>
<evidence type="ECO:0008006" key="4">
    <source>
        <dbReference type="Google" id="ProtNLM"/>
    </source>
</evidence>
<dbReference type="VEuPathDB" id="CryptoDB:Vbra_9211"/>
<keyword evidence="3" id="KW-1185">Reference proteome</keyword>
<protein>
    <recommendedName>
        <fullName evidence="4">OCIA domain-containing protein</fullName>
    </recommendedName>
</protein>
<evidence type="ECO:0000313" key="2">
    <source>
        <dbReference type="EMBL" id="CEM13061.1"/>
    </source>
</evidence>